<gene>
    <name evidence="14" type="ORF">MGAL_10B005021</name>
</gene>
<evidence type="ECO:0000256" key="9">
    <source>
        <dbReference type="ARBA" id="ARBA00023180"/>
    </source>
</evidence>
<proteinExistence type="inferred from homology"/>
<comment type="similarity">
    <text evidence="2">Belongs to the G-protein coupled receptor 2 family.</text>
</comment>
<evidence type="ECO:0000256" key="1">
    <source>
        <dbReference type="ARBA" id="ARBA00004651"/>
    </source>
</evidence>
<dbReference type="PROSITE" id="PS50261">
    <property type="entry name" value="G_PROTEIN_RECEP_F2_4"/>
    <property type="match status" value="1"/>
</dbReference>
<evidence type="ECO:0000256" key="5">
    <source>
        <dbReference type="ARBA" id="ARBA00022989"/>
    </source>
</evidence>
<dbReference type="InterPro" id="IPR036445">
    <property type="entry name" value="GPCR_2_extracell_dom_sf"/>
</dbReference>
<dbReference type="GO" id="GO:0005886">
    <property type="term" value="C:plasma membrane"/>
    <property type="evidence" value="ECO:0007669"/>
    <property type="project" value="UniProtKB-SubCell"/>
</dbReference>
<evidence type="ECO:0000259" key="12">
    <source>
        <dbReference type="PROSITE" id="PS50227"/>
    </source>
</evidence>
<dbReference type="InterPro" id="IPR017983">
    <property type="entry name" value="GPCR_2_secretin-like_CS"/>
</dbReference>
<evidence type="ECO:0000256" key="4">
    <source>
        <dbReference type="ARBA" id="ARBA00022692"/>
    </source>
</evidence>
<keyword evidence="8" id="KW-0675">Receptor</keyword>
<dbReference type="PROSITE" id="PS00650">
    <property type="entry name" value="G_PROTEIN_RECEP_F2_2"/>
    <property type="match status" value="1"/>
</dbReference>
<dbReference type="GO" id="GO:0007188">
    <property type="term" value="P:adenylate cyclase-modulating G protein-coupled receptor signaling pathway"/>
    <property type="evidence" value="ECO:0007669"/>
    <property type="project" value="TreeGrafter"/>
</dbReference>
<dbReference type="PROSITE" id="PS50227">
    <property type="entry name" value="G_PROTEIN_RECEP_F2_3"/>
    <property type="match status" value="1"/>
</dbReference>
<feature type="transmembrane region" description="Helical" evidence="11">
    <location>
        <begin position="132"/>
        <end position="149"/>
    </location>
</feature>
<feature type="transmembrane region" description="Helical" evidence="11">
    <location>
        <begin position="161"/>
        <end position="185"/>
    </location>
</feature>
<dbReference type="OrthoDB" id="16753at2759"/>
<evidence type="ECO:0000256" key="7">
    <source>
        <dbReference type="ARBA" id="ARBA00023136"/>
    </source>
</evidence>
<keyword evidence="3" id="KW-1003">Cell membrane</keyword>
<keyword evidence="5 11" id="KW-1133">Transmembrane helix</keyword>
<dbReference type="GO" id="GO:0008528">
    <property type="term" value="F:G protein-coupled peptide receptor activity"/>
    <property type="evidence" value="ECO:0007669"/>
    <property type="project" value="TreeGrafter"/>
</dbReference>
<dbReference type="PANTHER" id="PTHR45620">
    <property type="entry name" value="PDF RECEPTOR-LIKE PROTEIN-RELATED"/>
    <property type="match status" value="1"/>
</dbReference>
<protein>
    <submittedName>
        <fullName evidence="14">Uncharacterized protein</fullName>
    </submittedName>
</protein>
<feature type="domain" description="G-protein coupled receptors family 2 profile 2" evidence="13">
    <location>
        <begin position="123"/>
        <end position="262"/>
    </location>
</feature>
<comment type="caution">
    <text evidence="14">The sequence shown here is derived from an EMBL/GenBank/DDBJ whole genome shotgun (WGS) entry which is preliminary data.</text>
</comment>
<dbReference type="InterPro" id="IPR001879">
    <property type="entry name" value="GPCR_2_extracellular_dom"/>
</dbReference>
<dbReference type="Gene3D" id="4.10.1240.10">
    <property type="entry name" value="GPCR, family 2, extracellular hormone receptor domain"/>
    <property type="match status" value="1"/>
</dbReference>
<keyword evidence="15" id="KW-1185">Reference proteome</keyword>
<evidence type="ECO:0000313" key="14">
    <source>
        <dbReference type="EMBL" id="VDH90133.1"/>
    </source>
</evidence>
<dbReference type="SUPFAM" id="SSF111418">
    <property type="entry name" value="Hormone receptor domain"/>
    <property type="match status" value="1"/>
</dbReference>
<dbReference type="Gene3D" id="1.20.1070.10">
    <property type="entry name" value="Rhodopsin 7-helix transmembrane proteins"/>
    <property type="match status" value="1"/>
</dbReference>
<dbReference type="Pfam" id="PF00002">
    <property type="entry name" value="7tm_2"/>
    <property type="match status" value="1"/>
</dbReference>
<dbReference type="InterPro" id="IPR017981">
    <property type="entry name" value="GPCR_2-like_7TM"/>
</dbReference>
<accession>A0A8B6BGE9</accession>
<feature type="domain" description="G-protein coupled receptors family 2 profile 1" evidence="12">
    <location>
        <begin position="29"/>
        <end position="115"/>
    </location>
</feature>
<keyword evidence="9" id="KW-0325">Glycoprotein</keyword>
<dbReference type="InterPro" id="IPR050332">
    <property type="entry name" value="GPCR_2"/>
</dbReference>
<evidence type="ECO:0000313" key="15">
    <source>
        <dbReference type="Proteomes" id="UP000596742"/>
    </source>
</evidence>
<evidence type="ECO:0000256" key="2">
    <source>
        <dbReference type="ARBA" id="ARBA00005314"/>
    </source>
</evidence>
<organism evidence="14 15">
    <name type="scientific">Mytilus galloprovincialis</name>
    <name type="common">Mediterranean mussel</name>
    <dbReference type="NCBI Taxonomy" id="29158"/>
    <lineage>
        <taxon>Eukaryota</taxon>
        <taxon>Metazoa</taxon>
        <taxon>Spiralia</taxon>
        <taxon>Lophotrochozoa</taxon>
        <taxon>Mollusca</taxon>
        <taxon>Bivalvia</taxon>
        <taxon>Autobranchia</taxon>
        <taxon>Pteriomorphia</taxon>
        <taxon>Mytilida</taxon>
        <taxon>Mytiloidea</taxon>
        <taxon>Mytilidae</taxon>
        <taxon>Mytilinae</taxon>
        <taxon>Mytilus</taxon>
    </lineage>
</organism>
<comment type="subcellular location">
    <subcellularLocation>
        <location evidence="1">Cell membrane</location>
        <topology evidence="1">Multi-pass membrane protein</topology>
    </subcellularLocation>
</comment>
<dbReference type="EMBL" id="UYJE01000094">
    <property type="protein sequence ID" value="VDH90133.1"/>
    <property type="molecule type" value="Genomic_DNA"/>
</dbReference>
<keyword evidence="4 11" id="KW-0812">Transmembrane</keyword>
<feature type="transmembrane region" description="Helical" evidence="11">
    <location>
        <begin position="246"/>
        <end position="269"/>
    </location>
</feature>
<sequence>MTHNGTISDTNQLSFQELMMNEIWQNFMKCNETVLHKSYPSDGYLYCNATFDGYDCWDYARAGTRTYGTCPDFLKHQFGHHLGLPYKDCNIDGTWYRHPDSDRVWTNYSPCSDTEKVRLFCGYLIMQQVPSILKFTLITRFGVGFYTFWPSMQHCWHKDTYLKYIFSGPIAVSLIVNFIFLINVLRILCSKVRSMNQQESNPIRQSLRATLILIPLLGVQCFAIPLRPDESDEYGQYIYDMISAFLASFQGFLVSLLFCFLNGEVLFLMKNQYVLVRRRISRTETTGKSFIYSAVQQADANANRKKSIQLANQKIYCKSEFTGTTQPQQSEDQHYFLDQTTDV</sequence>
<dbReference type="PROSITE" id="PS00649">
    <property type="entry name" value="G_PROTEIN_RECEP_F2_1"/>
    <property type="match status" value="1"/>
</dbReference>
<dbReference type="Proteomes" id="UP000596742">
    <property type="component" value="Unassembled WGS sequence"/>
</dbReference>
<evidence type="ECO:0000256" key="8">
    <source>
        <dbReference type="ARBA" id="ARBA00023170"/>
    </source>
</evidence>
<dbReference type="PANTHER" id="PTHR45620:SF42">
    <property type="entry name" value="G-PROTEIN COUPLED RECEPTOR SEB-2"/>
    <property type="match status" value="1"/>
</dbReference>
<dbReference type="InterPro" id="IPR000832">
    <property type="entry name" value="GPCR_2_secretin-like"/>
</dbReference>
<keyword evidence="10" id="KW-0807">Transducer</keyword>
<dbReference type="Pfam" id="PF02793">
    <property type="entry name" value="HRM"/>
    <property type="match status" value="1"/>
</dbReference>
<evidence type="ECO:0000256" key="3">
    <source>
        <dbReference type="ARBA" id="ARBA00022475"/>
    </source>
</evidence>
<evidence type="ECO:0000256" key="10">
    <source>
        <dbReference type="ARBA" id="ARBA00023224"/>
    </source>
</evidence>
<keyword evidence="6" id="KW-0297">G-protein coupled receptor</keyword>
<dbReference type="GO" id="GO:0007166">
    <property type="term" value="P:cell surface receptor signaling pathway"/>
    <property type="evidence" value="ECO:0007669"/>
    <property type="project" value="InterPro"/>
</dbReference>
<evidence type="ECO:0000259" key="13">
    <source>
        <dbReference type="PROSITE" id="PS50261"/>
    </source>
</evidence>
<dbReference type="AlphaFoldDB" id="A0A8B6BGE9"/>
<evidence type="ECO:0000256" key="11">
    <source>
        <dbReference type="SAM" id="Phobius"/>
    </source>
</evidence>
<feature type="transmembrane region" description="Helical" evidence="11">
    <location>
        <begin position="206"/>
        <end position="226"/>
    </location>
</feature>
<evidence type="ECO:0000256" key="6">
    <source>
        <dbReference type="ARBA" id="ARBA00023040"/>
    </source>
</evidence>
<keyword evidence="7 11" id="KW-0472">Membrane</keyword>
<reference evidence="14" key="1">
    <citation type="submission" date="2018-11" db="EMBL/GenBank/DDBJ databases">
        <authorList>
            <person name="Alioto T."/>
            <person name="Alioto T."/>
        </authorList>
    </citation>
    <scope>NUCLEOTIDE SEQUENCE</scope>
</reference>
<name>A0A8B6BGE9_MYTGA</name>
<dbReference type="PRINTS" id="PR00249">
    <property type="entry name" value="GPCRSECRETIN"/>
</dbReference>
<dbReference type="SMART" id="SM00008">
    <property type="entry name" value="HormR"/>
    <property type="match status" value="1"/>
</dbReference>